<proteinExistence type="inferred from homology"/>
<dbReference type="Pfam" id="PF06441">
    <property type="entry name" value="EHN"/>
    <property type="match status" value="1"/>
</dbReference>
<evidence type="ECO:0000259" key="5">
    <source>
        <dbReference type="Pfam" id="PF06441"/>
    </source>
</evidence>
<feature type="active site" description="Nucleophile" evidence="4">
    <location>
        <position position="165"/>
    </location>
</feature>
<dbReference type="KEGG" id="sgrg:L0C25_04540"/>
<dbReference type="PANTHER" id="PTHR21661:SF35">
    <property type="entry name" value="EPOXIDE HYDROLASE"/>
    <property type="match status" value="1"/>
</dbReference>
<protein>
    <submittedName>
        <fullName evidence="6">Epoxide hydrolase 1</fullName>
    </submittedName>
</protein>
<sequence length="370" mass="40921">MVSDLVARLVNARFPPQLPLDDWTAGTPIPVVRDLIHTWSTEFDFEDYRASLRALPHFRLKIDGAWTHFLHVRSPHAHARPIVITHGWPSSFLEIVPLLGRLTRPAEHGGRAEDAFHVVVPSMPGFAYSETPTNIEQLTASSIADRWRVLMSRIGYDSFFASGADIGARVTAWLSARHADVVLGAHMSTNALSPVRTPGVHDGVLSAEDDAWLDRMATWAETDGAYHHLQGTKPLTVAVASADSPVTLAAWVVEKWQAWSRLDLTVQPARTMLLSLLTLYWTTGSFSSSVLHYYAHDLPPGARPTIEPNAAPISLYASASEIGGVPPRSLALRQYRQPRWRVLPRGGHFMATEEPDLLVADMRAFAADLR</sequence>
<keyword evidence="7" id="KW-1185">Reference proteome</keyword>
<dbReference type="InterPro" id="IPR016292">
    <property type="entry name" value="Epoxide_hydrolase"/>
</dbReference>
<dbReference type="PIRSF" id="PIRSF001112">
    <property type="entry name" value="Epoxide_hydrolase"/>
    <property type="match status" value="1"/>
</dbReference>
<evidence type="ECO:0000313" key="6">
    <source>
        <dbReference type="EMBL" id="UYM07823.1"/>
    </source>
</evidence>
<dbReference type="GO" id="GO:0097176">
    <property type="term" value="P:epoxide metabolic process"/>
    <property type="evidence" value="ECO:0007669"/>
    <property type="project" value="TreeGrafter"/>
</dbReference>
<keyword evidence="2" id="KW-0058">Aromatic hydrocarbons catabolism</keyword>
<evidence type="ECO:0000256" key="1">
    <source>
        <dbReference type="ARBA" id="ARBA00010088"/>
    </source>
</evidence>
<dbReference type="PRINTS" id="PR00412">
    <property type="entry name" value="EPOXHYDRLASE"/>
</dbReference>
<name>A0AA46TNV3_9ACTN</name>
<dbReference type="InterPro" id="IPR029058">
    <property type="entry name" value="AB_hydrolase_fold"/>
</dbReference>
<evidence type="ECO:0000256" key="4">
    <source>
        <dbReference type="PIRSR" id="PIRSR001112-1"/>
    </source>
</evidence>
<dbReference type="GO" id="GO:0004301">
    <property type="term" value="F:epoxide hydrolase activity"/>
    <property type="evidence" value="ECO:0007669"/>
    <property type="project" value="TreeGrafter"/>
</dbReference>
<dbReference type="InterPro" id="IPR010497">
    <property type="entry name" value="Epoxide_hydro_N"/>
</dbReference>
<evidence type="ECO:0000313" key="7">
    <source>
        <dbReference type="Proteomes" id="UP001164390"/>
    </source>
</evidence>
<evidence type="ECO:0000256" key="3">
    <source>
        <dbReference type="ARBA" id="ARBA00022801"/>
    </source>
</evidence>
<accession>A0AA46TNV3</accession>
<dbReference type="EMBL" id="CP094970">
    <property type="protein sequence ID" value="UYM07823.1"/>
    <property type="molecule type" value="Genomic_DNA"/>
</dbReference>
<reference evidence="6" key="1">
    <citation type="submission" date="2022-01" db="EMBL/GenBank/DDBJ databases">
        <title>Nocardioidaceae gen. sp. A5X3R13.</title>
        <authorList>
            <person name="Lopez Marin M.A."/>
            <person name="Uhlik O."/>
        </authorList>
    </citation>
    <scope>NUCLEOTIDE SEQUENCE</scope>
    <source>
        <strain evidence="6">A5X3R13</strain>
    </source>
</reference>
<dbReference type="AlphaFoldDB" id="A0AA46TNV3"/>
<comment type="similarity">
    <text evidence="1">Belongs to the peptidase S33 family.</text>
</comment>
<evidence type="ECO:0000256" key="2">
    <source>
        <dbReference type="ARBA" id="ARBA00022797"/>
    </source>
</evidence>
<dbReference type="InterPro" id="IPR000639">
    <property type="entry name" value="Epox_hydrolase-like"/>
</dbReference>
<feature type="active site" description="Proton donor" evidence="4">
    <location>
        <position position="294"/>
    </location>
</feature>
<dbReference type="Gene3D" id="3.40.50.1820">
    <property type="entry name" value="alpha/beta hydrolase"/>
    <property type="match status" value="1"/>
</dbReference>
<dbReference type="SUPFAM" id="SSF53474">
    <property type="entry name" value="alpha/beta-Hydrolases"/>
    <property type="match status" value="1"/>
</dbReference>
<feature type="active site" description="Proton acceptor" evidence="4">
    <location>
        <position position="348"/>
    </location>
</feature>
<keyword evidence="3 6" id="KW-0378">Hydrolase</keyword>
<dbReference type="Proteomes" id="UP001164390">
    <property type="component" value="Chromosome"/>
</dbReference>
<feature type="domain" description="Epoxide hydrolase N-terminal" evidence="5">
    <location>
        <begin position="2"/>
        <end position="95"/>
    </location>
</feature>
<organism evidence="6 7">
    <name type="scientific">Solicola gregarius</name>
    <dbReference type="NCBI Taxonomy" id="2908642"/>
    <lineage>
        <taxon>Bacteria</taxon>
        <taxon>Bacillati</taxon>
        <taxon>Actinomycetota</taxon>
        <taxon>Actinomycetes</taxon>
        <taxon>Propionibacteriales</taxon>
        <taxon>Nocardioidaceae</taxon>
        <taxon>Solicola</taxon>
    </lineage>
</organism>
<dbReference type="PANTHER" id="PTHR21661">
    <property type="entry name" value="EPOXIDE HYDROLASE 1-RELATED"/>
    <property type="match status" value="1"/>
</dbReference>
<gene>
    <name evidence="6" type="ORF">L0C25_04540</name>
</gene>